<comment type="caution">
    <text evidence="2">The sequence shown here is derived from an EMBL/GenBank/DDBJ whole genome shotgun (WGS) entry which is preliminary data.</text>
</comment>
<evidence type="ECO:0000313" key="3">
    <source>
        <dbReference type="EMBL" id="KAG2959199.1"/>
    </source>
</evidence>
<dbReference type="Proteomes" id="UP000735874">
    <property type="component" value="Unassembled WGS sequence"/>
</dbReference>
<evidence type="ECO:0000313" key="5">
    <source>
        <dbReference type="Proteomes" id="UP000735874"/>
    </source>
</evidence>
<sequence length="35" mass="3818">MVRTRGGAPQEDAGAAPEPELRSNNFKVIWSSFKA</sequence>
<dbReference type="EMBL" id="RCMV01002215">
    <property type="protein sequence ID" value="KAG3203839.1"/>
    <property type="molecule type" value="Genomic_DNA"/>
</dbReference>
<proteinExistence type="predicted"/>
<protein>
    <submittedName>
        <fullName evidence="2">Uncharacterized protein</fullName>
    </submittedName>
</protein>
<accession>A0A8T0YFV5</accession>
<organism evidence="2 5">
    <name type="scientific">Phytophthora cactorum</name>
    <dbReference type="NCBI Taxonomy" id="29920"/>
    <lineage>
        <taxon>Eukaryota</taxon>
        <taxon>Sar</taxon>
        <taxon>Stramenopiles</taxon>
        <taxon>Oomycota</taxon>
        <taxon>Peronosporomycetes</taxon>
        <taxon>Peronosporales</taxon>
        <taxon>Peronosporaceae</taxon>
        <taxon>Phytophthora</taxon>
    </lineage>
</organism>
<dbReference type="EMBL" id="RCML01002054">
    <property type="protein sequence ID" value="KAG2959199.1"/>
    <property type="molecule type" value="Genomic_DNA"/>
</dbReference>
<evidence type="ECO:0000313" key="2">
    <source>
        <dbReference type="EMBL" id="KAG2820940.1"/>
    </source>
</evidence>
<gene>
    <name evidence="2" type="ORF">PC113_g22542</name>
    <name evidence="3" type="ORF">PC118_g23140</name>
    <name evidence="4" type="ORF">PC129_g22726</name>
</gene>
<evidence type="ECO:0000313" key="4">
    <source>
        <dbReference type="EMBL" id="KAG3203839.1"/>
    </source>
</evidence>
<name>A0A8T0YFV5_9STRA</name>
<reference evidence="2" key="1">
    <citation type="submission" date="2018-10" db="EMBL/GenBank/DDBJ databases">
        <title>Effector identification in a new, highly contiguous assembly of the strawberry crown rot pathogen Phytophthora cactorum.</title>
        <authorList>
            <person name="Armitage A.D."/>
            <person name="Nellist C.F."/>
            <person name="Bates H."/>
            <person name="Vickerstaff R.J."/>
            <person name="Harrison R.J."/>
        </authorList>
    </citation>
    <scope>NUCLEOTIDE SEQUENCE</scope>
    <source>
        <strain evidence="2">15-7</strain>
        <strain evidence="3">P415</strain>
        <strain evidence="4">P421</strain>
    </source>
</reference>
<dbReference type="Proteomes" id="UP000760860">
    <property type="component" value="Unassembled WGS sequence"/>
</dbReference>
<evidence type="ECO:0000256" key="1">
    <source>
        <dbReference type="SAM" id="MobiDB-lite"/>
    </source>
</evidence>
<dbReference type="EMBL" id="RCMG01001735">
    <property type="protein sequence ID" value="KAG2820940.1"/>
    <property type="molecule type" value="Genomic_DNA"/>
</dbReference>
<dbReference type="AlphaFoldDB" id="A0A8T0YFV5"/>
<feature type="region of interest" description="Disordered" evidence="1">
    <location>
        <begin position="1"/>
        <end position="21"/>
    </location>
</feature>
<dbReference type="Proteomes" id="UP000697107">
    <property type="component" value="Unassembled WGS sequence"/>
</dbReference>